<proteinExistence type="predicted"/>
<keyword evidence="2" id="KW-1185">Reference proteome</keyword>
<evidence type="ECO:0000313" key="1">
    <source>
        <dbReference type="EMBL" id="OXA45702.1"/>
    </source>
</evidence>
<sequence>MELHQTNSERIWLKELVCDLQEHRTGSSGTPGSTYFWWHKSSIALHCEEAAASLPSSSSSSFLSTIRTLQMQANTNLHLAAAHLSYGDHHAIGPERDHQQQQHSTP</sequence>
<name>A0A226DJJ0_FOLCA</name>
<protein>
    <submittedName>
        <fullName evidence="1">Uncharacterized protein</fullName>
    </submittedName>
</protein>
<comment type="caution">
    <text evidence="1">The sequence shown here is derived from an EMBL/GenBank/DDBJ whole genome shotgun (WGS) entry which is preliminary data.</text>
</comment>
<evidence type="ECO:0000313" key="2">
    <source>
        <dbReference type="Proteomes" id="UP000198287"/>
    </source>
</evidence>
<reference evidence="1 2" key="1">
    <citation type="submission" date="2015-12" db="EMBL/GenBank/DDBJ databases">
        <title>The genome of Folsomia candida.</title>
        <authorList>
            <person name="Faddeeva A."/>
            <person name="Derks M.F."/>
            <person name="Anvar Y."/>
            <person name="Smit S."/>
            <person name="Van Straalen N."/>
            <person name="Roelofs D."/>
        </authorList>
    </citation>
    <scope>NUCLEOTIDE SEQUENCE [LARGE SCALE GENOMIC DNA]</scope>
    <source>
        <strain evidence="1 2">VU population</strain>
        <tissue evidence="1">Whole body</tissue>
    </source>
</reference>
<dbReference type="AlphaFoldDB" id="A0A226DJJ0"/>
<accession>A0A226DJJ0</accession>
<gene>
    <name evidence="1" type="ORF">Fcan01_19793</name>
</gene>
<dbReference type="EMBL" id="LNIX01000017">
    <property type="protein sequence ID" value="OXA45702.1"/>
    <property type="molecule type" value="Genomic_DNA"/>
</dbReference>
<organism evidence="1 2">
    <name type="scientific">Folsomia candida</name>
    <name type="common">Springtail</name>
    <dbReference type="NCBI Taxonomy" id="158441"/>
    <lineage>
        <taxon>Eukaryota</taxon>
        <taxon>Metazoa</taxon>
        <taxon>Ecdysozoa</taxon>
        <taxon>Arthropoda</taxon>
        <taxon>Hexapoda</taxon>
        <taxon>Collembola</taxon>
        <taxon>Entomobryomorpha</taxon>
        <taxon>Isotomoidea</taxon>
        <taxon>Isotomidae</taxon>
        <taxon>Proisotominae</taxon>
        <taxon>Folsomia</taxon>
    </lineage>
</organism>
<dbReference type="Proteomes" id="UP000198287">
    <property type="component" value="Unassembled WGS sequence"/>
</dbReference>